<name>A0A0B6D5F6_9GAMM</name>
<dbReference type="KEGG" id="fpz:LA55_1240"/>
<dbReference type="RefSeq" id="WP_044526371.1">
    <property type="nucleotide sequence ID" value="NZ_CP009440.1"/>
</dbReference>
<proteinExistence type="predicted"/>
<reference evidence="1 2" key="1">
    <citation type="journal article" date="2015" name="Genome Announc.">
        <title>Genome sequencing of 18 francisella strains to aid in assay development and testing.</title>
        <authorList>
            <person name="Johnson S.L."/>
            <person name="Daligault H.E."/>
            <person name="Davenport K.W."/>
            <person name="Coyne S.R."/>
            <person name="Frey K.G."/>
            <person name="Koroleva G.I."/>
            <person name="Broomall S.M."/>
            <person name="Bishop-Lilly K.A."/>
            <person name="Bruce D.C."/>
            <person name="Chertkov O."/>
            <person name="Freitas T."/>
            <person name="Jaissle J."/>
            <person name="Ladner J.T."/>
            <person name="Rosenzweig C.N."/>
            <person name="Gibbons H.S."/>
            <person name="Palacios G.F."/>
            <person name="Redden C.L."/>
            <person name="Xu Y."/>
            <person name="Minogue T.D."/>
            <person name="Chain P.S."/>
        </authorList>
    </citation>
    <scope>NUCLEOTIDE SEQUENCE [LARGE SCALE GENOMIC DNA]</scope>
    <source>
        <strain evidence="1 2">GA01-2794</strain>
    </source>
</reference>
<gene>
    <name evidence="1" type="ORF">LA55_1240</name>
</gene>
<organism evidence="1 2">
    <name type="scientific">Francisella philomiragia</name>
    <dbReference type="NCBI Taxonomy" id="28110"/>
    <lineage>
        <taxon>Bacteria</taxon>
        <taxon>Pseudomonadati</taxon>
        <taxon>Pseudomonadota</taxon>
        <taxon>Gammaproteobacteria</taxon>
        <taxon>Thiotrichales</taxon>
        <taxon>Francisellaceae</taxon>
        <taxon>Francisella</taxon>
    </lineage>
</organism>
<accession>A0A0B6D5F6</accession>
<sequence length="185" mass="21296">MSDLLNQNRPNPNNLIVKGDKLASYLGISERQIRNLAADNESRKAIIFKKGDNRYLFHQSVKAYIRYLRDYQGIDSDNAIDVKKARATKEYYQAEEQKLKVQTLKKDLVNLEDVSMYLSQIFTEVRQGLSQVGMNIRNDLVGKRDLTKIKEIIDNAINSELNQLADSSERIMQEILGDSEIQNIE</sequence>
<dbReference type="Proteomes" id="UP000031830">
    <property type="component" value="Chromosome"/>
</dbReference>
<evidence type="ECO:0000313" key="2">
    <source>
        <dbReference type="Proteomes" id="UP000031830"/>
    </source>
</evidence>
<dbReference type="EMBL" id="CP009440">
    <property type="protein sequence ID" value="AJI52893.1"/>
    <property type="molecule type" value="Genomic_DNA"/>
</dbReference>
<dbReference type="AlphaFoldDB" id="A0A0B6D5F6"/>
<evidence type="ECO:0000313" key="1">
    <source>
        <dbReference type="EMBL" id="AJI52893.1"/>
    </source>
</evidence>
<protein>
    <submittedName>
        <fullName evidence="1">Uncharacterized protein</fullName>
    </submittedName>
</protein>
<dbReference type="OrthoDB" id="1908546at2"/>